<protein>
    <submittedName>
        <fullName evidence="1">Uncharacterized protein</fullName>
    </submittedName>
</protein>
<organism evidence="1">
    <name type="scientific">Thermocrinis ruber</name>
    <dbReference type="NCBI Taxonomy" id="75906"/>
    <lineage>
        <taxon>Bacteria</taxon>
        <taxon>Pseudomonadati</taxon>
        <taxon>Aquificota</taxon>
        <taxon>Aquificia</taxon>
        <taxon>Aquificales</taxon>
        <taxon>Aquificaceae</taxon>
        <taxon>Thermocrinis</taxon>
    </lineage>
</organism>
<proteinExistence type="predicted"/>
<dbReference type="EMBL" id="DSAC01000070">
    <property type="protein sequence ID" value="HHO74134.1"/>
    <property type="molecule type" value="Genomic_DNA"/>
</dbReference>
<evidence type="ECO:0000313" key="1">
    <source>
        <dbReference type="EMBL" id="HHO74134.1"/>
    </source>
</evidence>
<accession>A0A7C5X4R3</accession>
<gene>
    <name evidence="1" type="ORF">ENN04_05770</name>
</gene>
<dbReference type="AlphaFoldDB" id="A0A7C5X4R3"/>
<comment type="caution">
    <text evidence="1">The sequence shown here is derived from an EMBL/GenBank/DDBJ whole genome shotgun (WGS) entry which is preliminary data.</text>
</comment>
<sequence>MKVLGELCQCRLCRSSGSRGPVGRWWPCGCVIGQEAEDHYQHKVEGVEVNGRVYPIDRVKHTNSRRATWIYLEEGEFVEWLSAREVGKEITEWYGKPVEVVARFPASVHGCWKVVARQELVVLRRKEK</sequence>
<name>A0A7C5X4R3_9AQUI</name>
<reference evidence="1" key="1">
    <citation type="journal article" date="2020" name="mSystems">
        <title>Genome- and Community-Level Interaction Insights into Carbon Utilization and Element Cycling Functions of Hydrothermarchaeota in Hydrothermal Sediment.</title>
        <authorList>
            <person name="Zhou Z."/>
            <person name="Liu Y."/>
            <person name="Xu W."/>
            <person name="Pan J."/>
            <person name="Luo Z.H."/>
            <person name="Li M."/>
        </authorList>
    </citation>
    <scope>NUCLEOTIDE SEQUENCE [LARGE SCALE GENOMIC DNA]</scope>
    <source>
        <strain evidence="1">SpSt-114</strain>
    </source>
</reference>